<reference evidence="4 5" key="1">
    <citation type="submission" date="2015-12" db="EMBL/GenBank/DDBJ databases">
        <authorList>
            <person name="Shamseldin A."/>
            <person name="Moawad H."/>
            <person name="Abd El-Rahim W.M."/>
            <person name="Sadowsky M.J."/>
        </authorList>
    </citation>
    <scope>NUCLEOTIDE SEQUENCE [LARGE SCALE GENOMIC DNA]</scope>
    <source>
        <strain evidence="4 5">S43</strain>
    </source>
</reference>
<dbReference type="EMBL" id="LOMZ01000001">
    <property type="protein sequence ID" value="PLC11611.1"/>
    <property type="molecule type" value="Genomic_DNA"/>
</dbReference>
<feature type="transmembrane region" description="Helical" evidence="2">
    <location>
        <begin position="210"/>
        <end position="232"/>
    </location>
</feature>
<dbReference type="RefSeq" id="WP_143709936.1">
    <property type="nucleotide sequence ID" value="NZ_LOMZ01000001.1"/>
</dbReference>
<dbReference type="Proteomes" id="UP000234632">
    <property type="component" value="Unassembled WGS sequence"/>
</dbReference>
<dbReference type="AlphaFoldDB" id="A0A2N4T044"/>
<dbReference type="PANTHER" id="PTHR30373">
    <property type="entry name" value="UPF0603 PROTEIN YGCG"/>
    <property type="match status" value="1"/>
</dbReference>
<evidence type="ECO:0000259" key="3">
    <source>
        <dbReference type="Pfam" id="PF04536"/>
    </source>
</evidence>
<feature type="region of interest" description="Disordered" evidence="1">
    <location>
        <begin position="1"/>
        <end position="37"/>
    </location>
</feature>
<sequence length="328" mass="34276">MRSDQVVPSEHPDRIRPGTPSRPAVPSGPWGRTAGTGRRRRPAALLLLAAAVLTGCGSAQVEVPAPPAEGSVLDAADVLTDQEEQRLNALIERRGAASDAARVAVVVVEELGAPIEEWSREVAGAWGVGDEGADNGVLVVAATGDRELRIEVADGVRETFTDEETQEVVDDVLAPAFADERYAQGLERTVDLVHRHAAGEEPAAEPTNRWLVGSVIGGAALLVVLLVGWAVADSRRRRRIADEELRAAEAADPNLRLSDDQREAYRKYRYSHRGDDAVVNPAVWLPLYLANPGLYSGGGSSGGDGSSGGGSSFGGGGGFTGGGASGSY</sequence>
<accession>A0A2N4T044</accession>
<evidence type="ECO:0000313" key="5">
    <source>
        <dbReference type="Proteomes" id="UP000234632"/>
    </source>
</evidence>
<feature type="region of interest" description="Disordered" evidence="1">
    <location>
        <begin position="299"/>
        <end position="328"/>
    </location>
</feature>
<keyword evidence="2" id="KW-0812">Transmembrane</keyword>
<dbReference type="Pfam" id="PF04536">
    <property type="entry name" value="TPM_phosphatase"/>
    <property type="match status" value="1"/>
</dbReference>
<feature type="domain" description="TPM" evidence="3">
    <location>
        <begin position="72"/>
        <end position="193"/>
    </location>
</feature>
<evidence type="ECO:0000256" key="1">
    <source>
        <dbReference type="SAM" id="MobiDB-lite"/>
    </source>
</evidence>
<dbReference type="Gene3D" id="3.10.310.50">
    <property type="match status" value="1"/>
</dbReference>
<dbReference type="InterPro" id="IPR007621">
    <property type="entry name" value="TPM_dom"/>
</dbReference>
<comment type="caution">
    <text evidence="4">The sequence shown here is derived from an EMBL/GenBank/DDBJ whole genome shotgun (WGS) entry which is preliminary data.</text>
</comment>
<evidence type="ECO:0000256" key="2">
    <source>
        <dbReference type="SAM" id="Phobius"/>
    </source>
</evidence>
<keyword evidence="2" id="KW-0472">Membrane</keyword>
<proteinExistence type="predicted"/>
<protein>
    <recommendedName>
        <fullName evidence="3">TPM domain-containing protein</fullName>
    </recommendedName>
</protein>
<name>A0A2N4T044_9MICC</name>
<gene>
    <name evidence="4" type="ORF">AUQ48_04315</name>
</gene>
<organism evidence="4 5">
    <name type="scientific">Kocuria flava</name>
    <dbReference type="NCBI Taxonomy" id="446860"/>
    <lineage>
        <taxon>Bacteria</taxon>
        <taxon>Bacillati</taxon>
        <taxon>Actinomycetota</taxon>
        <taxon>Actinomycetes</taxon>
        <taxon>Micrococcales</taxon>
        <taxon>Micrococcaceae</taxon>
        <taxon>Kocuria</taxon>
    </lineage>
</organism>
<dbReference type="PANTHER" id="PTHR30373:SF2">
    <property type="entry name" value="UPF0603 PROTEIN YGCG"/>
    <property type="match status" value="1"/>
</dbReference>
<keyword evidence="2" id="KW-1133">Transmembrane helix</keyword>
<evidence type="ECO:0000313" key="4">
    <source>
        <dbReference type="EMBL" id="PLC11611.1"/>
    </source>
</evidence>